<dbReference type="SMART" id="SM01155">
    <property type="entry name" value="DUF1713"/>
    <property type="match status" value="1"/>
</dbReference>
<dbReference type="Pfam" id="PF08213">
    <property type="entry name" value="COX24_C"/>
    <property type="match status" value="1"/>
</dbReference>
<dbReference type="PANTHER" id="PTHR32035:SF3">
    <property type="entry name" value="SMALL RIBOSOMAL SUBUNIT PROTEIN MS38"/>
    <property type="match status" value="1"/>
</dbReference>
<evidence type="ECO:0000256" key="5">
    <source>
        <dbReference type="SAM" id="MobiDB-lite"/>
    </source>
</evidence>
<dbReference type="PANTHER" id="PTHR32035">
    <property type="entry name" value="AURORA KINASE A-INTERACTING PROTEIN"/>
    <property type="match status" value="1"/>
</dbReference>
<evidence type="ECO:0000259" key="6">
    <source>
        <dbReference type="SMART" id="SM01155"/>
    </source>
</evidence>
<dbReference type="Proteomes" id="UP000811619">
    <property type="component" value="Unassembled WGS sequence"/>
</dbReference>
<comment type="subcellular location">
    <subcellularLocation>
        <location evidence="1">Mitochondrion</location>
    </subcellularLocation>
</comment>
<comment type="similarity">
    <text evidence="3">Belongs to the mitochondrion-specific ribosomal protein mS38 family.</text>
</comment>
<feature type="region of interest" description="Disordered" evidence="5">
    <location>
        <begin position="225"/>
        <end position="244"/>
    </location>
</feature>
<reference evidence="7" key="1">
    <citation type="journal article" date="2020" name="bioRxiv">
        <title>Whole genome comparisons of ergot fungi reveals the divergence and evolution of species within the genus Claviceps are the result of varying mechanisms driving genome evolution and host range expansion.</title>
        <authorList>
            <person name="Wyka S.A."/>
            <person name="Mondo S.J."/>
            <person name="Liu M."/>
            <person name="Dettman J."/>
            <person name="Nalam V."/>
            <person name="Broders K.D."/>
        </authorList>
    </citation>
    <scope>NUCLEOTIDE SEQUENCE</scope>
    <source>
        <strain evidence="7">CCC 489</strain>
    </source>
</reference>
<evidence type="ECO:0000256" key="1">
    <source>
        <dbReference type="ARBA" id="ARBA00004173"/>
    </source>
</evidence>
<evidence type="ECO:0000313" key="8">
    <source>
        <dbReference type="Proteomes" id="UP000811619"/>
    </source>
</evidence>
<dbReference type="GO" id="GO:0005739">
    <property type="term" value="C:mitochondrion"/>
    <property type="evidence" value="ECO:0007669"/>
    <property type="project" value="UniProtKB-SubCell"/>
</dbReference>
<dbReference type="EMBL" id="SRPY01000517">
    <property type="protein sequence ID" value="KAG5922472.1"/>
    <property type="molecule type" value="Genomic_DNA"/>
</dbReference>
<dbReference type="InterPro" id="IPR013177">
    <property type="entry name" value="Ribosomal_mS38_C"/>
</dbReference>
<gene>
    <name evidence="7" type="ORF">E4U42_005455</name>
</gene>
<feature type="region of interest" description="Disordered" evidence="5">
    <location>
        <begin position="42"/>
        <end position="108"/>
    </location>
</feature>
<comment type="caution">
    <text evidence="7">The sequence shown here is derived from an EMBL/GenBank/DDBJ whole genome shotgun (WGS) entry which is preliminary data.</text>
</comment>
<feature type="compositionally biased region" description="Low complexity" evidence="5">
    <location>
        <begin position="228"/>
        <end position="244"/>
    </location>
</feature>
<proteinExistence type="inferred from homology"/>
<accession>A0A8K0NFJ7</accession>
<evidence type="ECO:0000313" key="7">
    <source>
        <dbReference type="EMBL" id="KAG5922472.1"/>
    </source>
</evidence>
<keyword evidence="8" id="KW-1185">Reference proteome</keyword>
<protein>
    <recommendedName>
        <fullName evidence="4">Small ribosomal subunit protein mS38</fullName>
    </recommendedName>
</protein>
<dbReference type="AlphaFoldDB" id="A0A8K0NFJ7"/>
<organism evidence="7 8">
    <name type="scientific">Claviceps africana</name>
    <dbReference type="NCBI Taxonomy" id="83212"/>
    <lineage>
        <taxon>Eukaryota</taxon>
        <taxon>Fungi</taxon>
        <taxon>Dikarya</taxon>
        <taxon>Ascomycota</taxon>
        <taxon>Pezizomycotina</taxon>
        <taxon>Sordariomycetes</taxon>
        <taxon>Hypocreomycetidae</taxon>
        <taxon>Hypocreales</taxon>
        <taxon>Clavicipitaceae</taxon>
        <taxon>Claviceps</taxon>
    </lineage>
</organism>
<sequence>MLPSSVRRVVCSAPPTGLASALASSTPRAAVANVAAVPVFSRAHQRRYSSSKPSRSDSESSGVAAGQSVTASSTSRSESKSGAEKRKRKSKNASENGASFKGLPSVPSTRHMSQAALGLSSFFSLHRPISVTQTLPRTVSDEHFASIFAPQTRANKVSDTMSTLSNTIDQFDGPMAQLTISDHEDQDMGDGMHKVELRNADGSESSIYVQIDTMSGDFLPFRPPPLPLAQSSDSATTPSSAADAEAFTTEAVPAPQHKVYRAMFTIEETTERDGQVRLVAHSPKILSDVKPRSFLELAERNIRAHNVARRRGEMHAISVKRQRKLRMKKKKYKKLMKRTRNLRRKLDRT</sequence>
<keyword evidence="2" id="KW-0496">Mitochondrion</keyword>
<evidence type="ECO:0000256" key="3">
    <source>
        <dbReference type="ARBA" id="ARBA00035647"/>
    </source>
</evidence>
<evidence type="ECO:0000256" key="2">
    <source>
        <dbReference type="ARBA" id="ARBA00023128"/>
    </source>
</evidence>
<feature type="domain" description="Ribosomal protein mS38 C-terminal" evidence="6">
    <location>
        <begin position="315"/>
        <end position="348"/>
    </location>
</feature>
<name>A0A8K0NFJ7_9HYPO</name>
<evidence type="ECO:0000256" key="4">
    <source>
        <dbReference type="ARBA" id="ARBA00035682"/>
    </source>
</evidence>
<dbReference type="OrthoDB" id="5364404at2759"/>